<sequence length="357" mass="39074">MASRQKDVPALSEWDDIEGVPHPRETTGLIGHNEAEASLLDAFRSERFHHAWIVGGPRGIGKATLAFRFARFAFTHPDRFSPAVMEAGTLSVDPNSPVSRKVAAGAHPDILHLRRPLNEKTGRFRTELTVDEVRRTVSFFGSTASGGNWRVCIVDAADDMNANAANALLKILEEPPPNSVFFVLSHAPGRLLATIRSRCRRLNLKPLDASLVSAGIDSLVPDHGLGPADRELVARLSGGSLRRALQLVLTGGLDLARLFDRLVASLPDIDTEALHGFADFAAANGSDDAWTMFYDLVSEHLHARLRAEAASGGQRLVRWSEVWEKTNRAVSDADALNLDRKQVILSVFRQMAQTARM</sequence>
<name>A0A7X3LXD3_9HYPH</name>
<reference evidence="2 3" key="1">
    <citation type="submission" date="2019-12" db="EMBL/GenBank/DDBJ databases">
        <authorList>
            <person name="Li M."/>
        </authorList>
    </citation>
    <scope>NUCLEOTIDE SEQUENCE [LARGE SCALE GENOMIC DNA]</scope>
    <source>
        <strain evidence="2 3">GBMRC 2046</strain>
    </source>
</reference>
<keyword evidence="2" id="KW-0548">Nucleotidyltransferase</keyword>
<feature type="region of interest" description="Disordered" evidence="1">
    <location>
        <begin position="1"/>
        <end position="28"/>
    </location>
</feature>
<dbReference type="PANTHER" id="PTHR11669:SF8">
    <property type="entry name" value="DNA POLYMERASE III SUBUNIT DELTA"/>
    <property type="match status" value="1"/>
</dbReference>
<dbReference type="InterPro" id="IPR050238">
    <property type="entry name" value="DNA_Rep/Repair_Clamp_Loader"/>
</dbReference>
<dbReference type="EC" id="2.7.7.7" evidence="2"/>
<evidence type="ECO:0000313" key="2">
    <source>
        <dbReference type="EMBL" id="MXN66919.1"/>
    </source>
</evidence>
<dbReference type="Gene3D" id="3.40.50.300">
    <property type="entry name" value="P-loop containing nucleotide triphosphate hydrolases"/>
    <property type="match status" value="1"/>
</dbReference>
<dbReference type="AlphaFoldDB" id="A0A7X3LXD3"/>
<keyword evidence="2" id="KW-0808">Transferase</keyword>
<comment type="caution">
    <text evidence="2">The sequence shown here is derived from an EMBL/GenBank/DDBJ whole genome shotgun (WGS) entry which is preliminary data.</text>
</comment>
<dbReference type="Pfam" id="PF13177">
    <property type="entry name" value="DNA_pol3_delta2"/>
    <property type="match status" value="1"/>
</dbReference>
<organism evidence="2 3">
    <name type="scientific">Stappia sediminis</name>
    <dbReference type="NCBI Taxonomy" id="2692190"/>
    <lineage>
        <taxon>Bacteria</taxon>
        <taxon>Pseudomonadati</taxon>
        <taxon>Pseudomonadota</taxon>
        <taxon>Alphaproteobacteria</taxon>
        <taxon>Hyphomicrobiales</taxon>
        <taxon>Stappiaceae</taxon>
        <taxon>Stappia</taxon>
    </lineage>
</organism>
<dbReference type="Proteomes" id="UP000433101">
    <property type="component" value="Unassembled WGS sequence"/>
</dbReference>
<dbReference type="NCBIfam" id="NF006586">
    <property type="entry name" value="PRK09112.1"/>
    <property type="match status" value="1"/>
</dbReference>
<evidence type="ECO:0000256" key="1">
    <source>
        <dbReference type="SAM" id="MobiDB-lite"/>
    </source>
</evidence>
<evidence type="ECO:0000313" key="3">
    <source>
        <dbReference type="Proteomes" id="UP000433101"/>
    </source>
</evidence>
<dbReference type="GO" id="GO:0009360">
    <property type="term" value="C:DNA polymerase III complex"/>
    <property type="evidence" value="ECO:0007669"/>
    <property type="project" value="TreeGrafter"/>
</dbReference>
<dbReference type="GO" id="GO:0003887">
    <property type="term" value="F:DNA-directed DNA polymerase activity"/>
    <property type="evidence" value="ECO:0007669"/>
    <property type="project" value="UniProtKB-EC"/>
</dbReference>
<proteinExistence type="predicted"/>
<dbReference type="InterPro" id="IPR027417">
    <property type="entry name" value="P-loop_NTPase"/>
</dbReference>
<dbReference type="RefSeq" id="WP_160777173.1">
    <property type="nucleotide sequence ID" value="NZ_WUMV01000009.1"/>
</dbReference>
<dbReference type="PANTHER" id="PTHR11669">
    <property type="entry name" value="REPLICATION FACTOR C / DNA POLYMERASE III GAMMA-TAU SUBUNIT"/>
    <property type="match status" value="1"/>
</dbReference>
<protein>
    <submittedName>
        <fullName evidence="2">DNA polymerase III subunit delta</fullName>
        <ecNumber evidence="2">2.7.7.7</ecNumber>
    </submittedName>
</protein>
<accession>A0A7X3LXD3</accession>
<dbReference type="SUPFAM" id="SSF52540">
    <property type="entry name" value="P-loop containing nucleoside triphosphate hydrolases"/>
    <property type="match status" value="1"/>
</dbReference>
<keyword evidence="3" id="KW-1185">Reference proteome</keyword>
<gene>
    <name evidence="2" type="ORF">GR183_18545</name>
</gene>
<dbReference type="EMBL" id="WUMV01000009">
    <property type="protein sequence ID" value="MXN66919.1"/>
    <property type="molecule type" value="Genomic_DNA"/>
</dbReference>
<dbReference type="NCBIfam" id="NF005677">
    <property type="entry name" value="PRK07471.1"/>
    <property type="match status" value="1"/>
</dbReference>
<dbReference type="GO" id="GO:0006261">
    <property type="term" value="P:DNA-templated DNA replication"/>
    <property type="evidence" value="ECO:0007669"/>
    <property type="project" value="TreeGrafter"/>
</dbReference>